<evidence type="ECO:0000313" key="2">
    <source>
        <dbReference type="Proteomes" id="UP001630127"/>
    </source>
</evidence>
<dbReference type="AlphaFoldDB" id="A0ABD3AZV3"/>
<dbReference type="PANTHER" id="PTHR31152">
    <property type="entry name" value="PLAC8 FAMILY PROTEIN"/>
    <property type="match status" value="1"/>
</dbReference>
<evidence type="ECO:0000313" key="1">
    <source>
        <dbReference type="EMBL" id="KAL3536797.1"/>
    </source>
</evidence>
<accession>A0ABD3AZV3</accession>
<sequence length="118" mass="13227">MGVVVELGKGQGDQGIERLLIKVVVVIVGEWRRRRRNGDASALSQPLANRSLERHFNIGNSGNASASRMWSMCIILHYVLRNRALYNDLSRYTCYGGFMPNSGHCGENTCPKFCLVLR</sequence>
<organism evidence="1 2">
    <name type="scientific">Cinchona calisaya</name>
    <dbReference type="NCBI Taxonomy" id="153742"/>
    <lineage>
        <taxon>Eukaryota</taxon>
        <taxon>Viridiplantae</taxon>
        <taxon>Streptophyta</taxon>
        <taxon>Embryophyta</taxon>
        <taxon>Tracheophyta</taxon>
        <taxon>Spermatophyta</taxon>
        <taxon>Magnoliopsida</taxon>
        <taxon>eudicotyledons</taxon>
        <taxon>Gunneridae</taxon>
        <taxon>Pentapetalae</taxon>
        <taxon>asterids</taxon>
        <taxon>lamiids</taxon>
        <taxon>Gentianales</taxon>
        <taxon>Rubiaceae</taxon>
        <taxon>Cinchonoideae</taxon>
        <taxon>Cinchoneae</taxon>
        <taxon>Cinchona</taxon>
    </lineage>
</organism>
<name>A0ABD3AZV3_9GENT</name>
<dbReference type="Proteomes" id="UP001630127">
    <property type="component" value="Unassembled WGS sequence"/>
</dbReference>
<gene>
    <name evidence="1" type="ORF">ACH5RR_000163</name>
</gene>
<proteinExistence type="predicted"/>
<dbReference type="EMBL" id="JBJUIK010000001">
    <property type="protein sequence ID" value="KAL3536797.1"/>
    <property type="molecule type" value="Genomic_DNA"/>
</dbReference>
<reference evidence="1 2" key="1">
    <citation type="submission" date="2024-11" db="EMBL/GenBank/DDBJ databases">
        <title>A near-complete genome assembly of Cinchona calisaya.</title>
        <authorList>
            <person name="Lian D.C."/>
            <person name="Zhao X.W."/>
            <person name="Wei L."/>
        </authorList>
    </citation>
    <scope>NUCLEOTIDE SEQUENCE [LARGE SCALE GENOMIC DNA]</scope>
    <source>
        <tissue evidence="1">Nenye</tissue>
    </source>
</reference>
<keyword evidence="2" id="KW-1185">Reference proteome</keyword>
<dbReference type="PANTHER" id="PTHR31152:SF1">
    <property type="entry name" value="PLAC8 FAMILY PROTEIN"/>
    <property type="match status" value="1"/>
</dbReference>
<protein>
    <submittedName>
        <fullName evidence="1">Uncharacterized protein</fullName>
    </submittedName>
</protein>
<comment type="caution">
    <text evidence="1">The sequence shown here is derived from an EMBL/GenBank/DDBJ whole genome shotgun (WGS) entry which is preliminary data.</text>
</comment>